<evidence type="ECO:0000313" key="1">
    <source>
        <dbReference type="EMBL" id="RRT69204.1"/>
    </source>
</evidence>
<reference evidence="1 2" key="1">
    <citation type="journal article" date="2014" name="Agronomy (Basel)">
        <title>A Draft Genome Sequence for Ensete ventricosum, the Drought-Tolerant Tree Against Hunger.</title>
        <authorList>
            <person name="Harrison J."/>
            <person name="Moore K.A."/>
            <person name="Paszkiewicz K."/>
            <person name="Jones T."/>
            <person name="Grant M."/>
            <person name="Ambacheew D."/>
            <person name="Muzemil S."/>
            <person name="Studholme D.J."/>
        </authorList>
    </citation>
    <scope>NUCLEOTIDE SEQUENCE [LARGE SCALE GENOMIC DNA]</scope>
</reference>
<dbReference type="AlphaFoldDB" id="A0A426ZZ17"/>
<name>A0A426ZZ17_ENSVE</name>
<comment type="caution">
    <text evidence="1">The sequence shown here is derived from an EMBL/GenBank/DDBJ whole genome shotgun (WGS) entry which is preliminary data.</text>
</comment>
<organism evidence="1 2">
    <name type="scientific">Ensete ventricosum</name>
    <name type="common">Abyssinian banana</name>
    <name type="synonym">Musa ensete</name>
    <dbReference type="NCBI Taxonomy" id="4639"/>
    <lineage>
        <taxon>Eukaryota</taxon>
        <taxon>Viridiplantae</taxon>
        <taxon>Streptophyta</taxon>
        <taxon>Embryophyta</taxon>
        <taxon>Tracheophyta</taxon>
        <taxon>Spermatophyta</taxon>
        <taxon>Magnoliopsida</taxon>
        <taxon>Liliopsida</taxon>
        <taxon>Zingiberales</taxon>
        <taxon>Musaceae</taxon>
        <taxon>Ensete</taxon>
    </lineage>
</organism>
<gene>
    <name evidence="1" type="ORF">B296_00018783</name>
</gene>
<sequence>MKNSWNDMIPPLASTRVHVLNFCPKTTLCLCSMFHLLRRLPSYGLSTSPSSTQVALLLDFH</sequence>
<proteinExistence type="predicted"/>
<dbReference type="Proteomes" id="UP000287651">
    <property type="component" value="Unassembled WGS sequence"/>
</dbReference>
<accession>A0A426ZZ17</accession>
<dbReference type="EMBL" id="AMZH03004420">
    <property type="protein sequence ID" value="RRT69204.1"/>
    <property type="molecule type" value="Genomic_DNA"/>
</dbReference>
<evidence type="ECO:0000313" key="2">
    <source>
        <dbReference type="Proteomes" id="UP000287651"/>
    </source>
</evidence>
<protein>
    <submittedName>
        <fullName evidence="1">Uncharacterized protein</fullName>
    </submittedName>
</protein>